<keyword evidence="6 8" id="KW-0326">Glycosidase</keyword>
<dbReference type="InterPro" id="IPR011050">
    <property type="entry name" value="Pectin_lyase_fold/virulence"/>
</dbReference>
<dbReference type="Proteomes" id="UP001151760">
    <property type="component" value="Unassembled WGS sequence"/>
</dbReference>
<sequence>EAIGSLRNPRVDVNGLILIEALRRAHVNLLGNITAPKTRDGWKDWVKTRFWIYFSSVRGLTIDGTGTLDGQGSILWDNQGKDEPCDRPTALHFHEPYIRYIKIASPGDSTNTDGIDVSASTRINIHDSNIQTGDDCVAINGGVYDINVTRVFCRPGHDIRYILGALEKTVVMRTATTQQVFVLCASGQHQQAQLRSVQEYNICRFGYDSLVSQKLDPHRLVNLNVSQTAAVMVALCKKQCCHISSLEQIWGPPILNDSQFLPSLKLALAYNDALLKGRLTSSRGSIVQSKFLGFLNKRVEELLAYSSSVKTSIHCYFRSGKWSGDGLQDDNISTLLSRTPSLVPFTGGAKKVIISAPMFVMGVNEKREYFYTSLSKHCVQNAVALPTALPLCPRLSTTSLASLRVL</sequence>
<reference evidence="9" key="1">
    <citation type="journal article" date="2022" name="Int. J. Mol. Sci.">
        <title>Draft Genome of Tanacetum Coccineum: Genomic Comparison of Closely Related Tanacetum-Family Plants.</title>
        <authorList>
            <person name="Yamashiro T."/>
            <person name="Shiraishi A."/>
            <person name="Nakayama K."/>
            <person name="Satake H."/>
        </authorList>
    </citation>
    <scope>NUCLEOTIDE SEQUENCE</scope>
</reference>
<proteinExistence type="inferred from homology"/>
<keyword evidence="4" id="KW-0964">Secreted</keyword>
<evidence type="ECO:0000256" key="7">
    <source>
        <dbReference type="ARBA" id="ARBA00023316"/>
    </source>
</evidence>
<dbReference type="Gene3D" id="2.160.20.10">
    <property type="entry name" value="Single-stranded right-handed beta-helix, Pectin lyase-like"/>
    <property type="match status" value="2"/>
</dbReference>
<comment type="subcellular location">
    <subcellularLocation>
        <location evidence="1">Secreted</location>
        <location evidence="1">Cell wall</location>
    </subcellularLocation>
</comment>
<keyword evidence="10" id="KW-1185">Reference proteome</keyword>
<evidence type="ECO:0000313" key="10">
    <source>
        <dbReference type="Proteomes" id="UP001151760"/>
    </source>
</evidence>
<evidence type="ECO:0000256" key="6">
    <source>
        <dbReference type="ARBA" id="ARBA00023295"/>
    </source>
</evidence>
<evidence type="ECO:0000256" key="2">
    <source>
        <dbReference type="ARBA" id="ARBA00008834"/>
    </source>
</evidence>
<gene>
    <name evidence="9" type="ORF">Tco_1055741</name>
</gene>
<dbReference type="Pfam" id="PF00295">
    <property type="entry name" value="Glyco_hydro_28"/>
    <property type="match status" value="2"/>
</dbReference>
<comment type="similarity">
    <text evidence="2 8">Belongs to the glycosyl hydrolase 28 family.</text>
</comment>
<evidence type="ECO:0000256" key="8">
    <source>
        <dbReference type="RuleBase" id="RU361169"/>
    </source>
</evidence>
<keyword evidence="5 8" id="KW-0378">Hydrolase</keyword>
<dbReference type="EMBL" id="BQNB010019079">
    <property type="protein sequence ID" value="GJT81399.1"/>
    <property type="molecule type" value="Genomic_DNA"/>
</dbReference>
<reference evidence="9" key="2">
    <citation type="submission" date="2022-01" db="EMBL/GenBank/DDBJ databases">
        <authorList>
            <person name="Yamashiro T."/>
            <person name="Shiraishi A."/>
            <person name="Satake H."/>
            <person name="Nakayama K."/>
        </authorList>
    </citation>
    <scope>NUCLEOTIDE SEQUENCE</scope>
</reference>
<organism evidence="9 10">
    <name type="scientific">Tanacetum coccineum</name>
    <dbReference type="NCBI Taxonomy" id="301880"/>
    <lineage>
        <taxon>Eukaryota</taxon>
        <taxon>Viridiplantae</taxon>
        <taxon>Streptophyta</taxon>
        <taxon>Embryophyta</taxon>
        <taxon>Tracheophyta</taxon>
        <taxon>Spermatophyta</taxon>
        <taxon>Magnoliopsida</taxon>
        <taxon>eudicotyledons</taxon>
        <taxon>Gunneridae</taxon>
        <taxon>Pentapetalae</taxon>
        <taxon>asterids</taxon>
        <taxon>campanulids</taxon>
        <taxon>Asterales</taxon>
        <taxon>Asteraceae</taxon>
        <taxon>Asteroideae</taxon>
        <taxon>Anthemideae</taxon>
        <taxon>Anthemidinae</taxon>
        <taxon>Tanacetum</taxon>
    </lineage>
</organism>
<evidence type="ECO:0000256" key="3">
    <source>
        <dbReference type="ARBA" id="ARBA00022512"/>
    </source>
</evidence>
<evidence type="ECO:0000313" key="9">
    <source>
        <dbReference type="EMBL" id="GJT81399.1"/>
    </source>
</evidence>
<evidence type="ECO:0000256" key="5">
    <source>
        <dbReference type="ARBA" id="ARBA00022801"/>
    </source>
</evidence>
<keyword evidence="3" id="KW-0134">Cell wall</keyword>
<comment type="caution">
    <text evidence="9">The sequence shown here is derived from an EMBL/GenBank/DDBJ whole genome shotgun (WGS) entry which is preliminary data.</text>
</comment>
<name>A0ABQ5H0R8_9ASTR</name>
<dbReference type="InterPro" id="IPR000743">
    <property type="entry name" value="Glyco_hydro_28"/>
</dbReference>
<keyword evidence="7" id="KW-0961">Cell wall biogenesis/degradation</keyword>
<dbReference type="InterPro" id="IPR012334">
    <property type="entry name" value="Pectin_lyas_fold"/>
</dbReference>
<evidence type="ECO:0000256" key="1">
    <source>
        <dbReference type="ARBA" id="ARBA00004191"/>
    </source>
</evidence>
<evidence type="ECO:0000256" key="4">
    <source>
        <dbReference type="ARBA" id="ARBA00022525"/>
    </source>
</evidence>
<dbReference type="SUPFAM" id="SSF51126">
    <property type="entry name" value="Pectin lyase-like"/>
    <property type="match status" value="1"/>
</dbReference>
<feature type="non-terminal residue" evidence="9">
    <location>
        <position position="1"/>
    </location>
</feature>
<protein>
    <submittedName>
        <fullName evidence="9">Probable polygalacturonase</fullName>
    </submittedName>
</protein>
<accession>A0ABQ5H0R8</accession>
<dbReference type="PANTHER" id="PTHR31375">
    <property type="match status" value="1"/>
</dbReference>